<dbReference type="OrthoDB" id="6127067at2759"/>
<dbReference type="PANTHER" id="PTHR45655">
    <property type="entry name" value="GUANYLATE CYCLASE SOLUBLE SUBUNIT BETA-2"/>
    <property type="match status" value="1"/>
</dbReference>
<dbReference type="EMBL" id="AMQN01001053">
    <property type="status" value="NOT_ANNOTATED_CDS"/>
    <property type="molecule type" value="Genomic_DNA"/>
</dbReference>
<keyword evidence="14" id="KW-1185">Reference proteome</keyword>
<evidence type="ECO:0000256" key="6">
    <source>
        <dbReference type="ARBA" id="ARBA00023239"/>
    </source>
</evidence>
<dbReference type="CDD" id="cd07302">
    <property type="entry name" value="CHD"/>
    <property type="match status" value="1"/>
</dbReference>
<organism evidence="12">
    <name type="scientific">Capitella teleta</name>
    <name type="common">Polychaete worm</name>
    <dbReference type="NCBI Taxonomy" id="283909"/>
    <lineage>
        <taxon>Eukaryota</taxon>
        <taxon>Metazoa</taxon>
        <taxon>Spiralia</taxon>
        <taxon>Lophotrochozoa</taxon>
        <taxon>Annelida</taxon>
        <taxon>Polychaeta</taxon>
        <taxon>Sedentaria</taxon>
        <taxon>Scolecida</taxon>
        <taxon>Capitellidae</taxon>
        <taxon>Capitella</taxon>
    </lineage>
</organism>
<feature type="non-terminal residue" evidence="12">
    <location>
        <position position="1"/>
    </location>
</feature>
<dbReference type="SUPFAM" id="SSF111126">
    <property type="entry name" value="Ligand-binding domain in the NO signalling and Golgi transport"/>
    <property type="match status" value="1"/>
</dbReference>
<dbReference type="GO" id="GO:0070482">
    <property type="term" value="P:response to oxygen levels"/>
    <property type="evidence" value="ECO:0007669"/>
    <property type="project" value="TreeGrafter"/>
</dbReference>
<dbReference type="InterPro" id="IPR042463">
    <property type="entry name" value="HNOB_dom_associated_sf"/>
</dbReference>
<dbReference type="Gene3D" id="3.30.70.1230">
    <property type="entry name" value="Nucleotide cyclase"/>
    <property type="match status" value="1"/>
</dbReference>
<accession>R7UZS9</accession>
<evidence type="ECO:0000313" key="14">
    <source>
        <dbReference type="Proteomes" id="UP000014760"/>
    </source>
</evidence>
<dbReference type="GO" id="GO:0019934">
    <property type="term" value="P:cGMP-mediated signaling"/>
    <property type="evidence" value="ECO:0007669"/>
    <property type="project" value="TreeGrafter"/>
</dbReference>
<dbReference type="PROSITE" id="PS00452">
    <property type="entry name" value="GUANYLATE_CYCLASE_1"/>
    <property type="match status" value="1"/>
</dbReference>
<keyword evidence="9" id="KW-0175">Coiled coil</keyword>
<evidence type="ECO:0000256" key="9">
    <source>
        <dbReference type="SAM" id="Coils"/>
    </source>
</evidence>
<evidence type="ECO:0000256" key="1">
    <source>
        <dbReference type="ARBA" id="ARBA00004496"/>
    </source>
</evidence>
<evidence type="ECO:0000256" key="7">
    <source>
        <dbReference type="ARBA" id="ARBA00023293"/>
    </source>
</evidence>
<reference evidence="13" key="3">
    <citation type="submission" date="2015-06" db="UniProtKB">
        <authorList>
            <consortium name="EnsemblMetazoa"/>
        </authorList>
    </citation>
    <scope>IDENTIFICATION</scope>
</reference>
<evidence type="ECO:0000256" key="5">
    <source>
        <dbReference type="ARBA" id="ARBA00023134"/>
    </source>
</evidence>
<dbReference type="InterPro" id="IPR029787">
    <property type="entry name" value="Nucleotide_cyclase"/>
</dbReference>
<feature type="compositionally biased region" description="Polar residues" evidence="10">
    <location>
        <begin position="653"/>
        <end position="662"/>
    </location>
</feature>
<dbReference type="Gene3D" id="3.90.1520.10">
    <property type="entry name" value="H-NOX domain"/>
    <property type="match status" value="1"/>
</dbReference>
<gene>
    <name evidence="12" type="ORF">CAPTEDRAFT_127209</name>
</gene>
<evidence type="ECO:0000256" key="2">
    <source>
        <dbReference type="ARBA" id="ARBA00012202"/>
    </source>
</evidence>
<comment type="similarity">
    <text evidence="8">Belongs to the adenylyl cyclase class-4/guanylyl cyclase family.</text>
</comment>
<evidence type="ECO:0000256" key="10">
    <source>
        <dbReference type="SAM" id="MobiDB-lite"/>
    </source>
</evidence>
<dbReference type="InterPro" id="IPR011644">
    <property type="entry name" value="Heme_NO-bd"/>
</dbReference>
<dbReference type="Pfam" id="PF00211">
    <property type="entry name" value="Guanylate_cyc"/>
    <property type="match status" value="1"/>
</dbReference>
<dbReference type="Pfam" id="PF07700">
    <property type="entry name" value="HNOB"/>
    <property type="match status" value="1"/>
</dbReference>
<dbReference type="InterPro" id="IPR024096">
    <property type="entry name" value="NO_sig/Golgi_transp_ligand-bd"/>
</dbReference>
<evidence type="ECO:0000313" key="13">
    <source>
        <dbReference type="EnsemblMetazoa" id="CapteP127209"/>
    </source>
</evidence>
<dbReference type="STRING" id="283909.R7UZS9"/>
<keyword evidence="6 8" id="KW-0456">Lyase</keyword>
<dbReference type="FunCoup" id="R7UZS9">
    <property type="interactions" value="272"/>
</dbReference>
<evidence type="ECO:0000256" key="4">
    <source>
        <dbReference type="ARBA" id="ARBA00022741"/>
    </source>
</evidence>
<dbReference type="InterPro" id="IPR018297">
    <property type="entry name" value="A/G_cyclase_CS"/>
</dbReference>
<feature type="domain" description="Guanylate cyclase" evidence="11">
    <location>
        <begin position="410"/>
        <end position="540"/>
    </location>
</feature>
<dbReference type="GO" id="GO:0005525">
    <property type="term" value="F:GTP binding"/>
    <property type="evidence" value="ECO:0007669"/>
    <property type="project" value="UniProtKB-KW"/>
</dbReference>
<dbReference type="PANTHER" id="PTHR45655:SF13">
    <property type="entry name" value="SOLUBLE GUANYLATE CYCLASE GCY-32-RELATED"/>
    <property type="match status" value="1"/>
</dbReference>
<dbReference type="SMART" id="SM00044">
    <property type="entry name" value="CYCc"/>
    <property type="match status" value="1"/>
</dbReference>
<dbReference type="AlphaFoldDB" id="R7UZS9"/>
<dbReference type="EMBL" id="KB298688">
    <property type="protein sequence ID" value="ELU08946.1"/>
    <property type="molecule type" value="Genomic_DNA"/>
</dbReference>
<keyword evidence="7" id="KW-0141">cGMP biosynthesis</keyword>
<dbReference type="EC" id="4.6.1.2" evidence="2"/>
<reference evidence="12 14" key="2">
    <citation type="journal article" date="2013" name="Nature">
        <title>Insights into bilaterian evolution from three spiralian genomes.</title>
        <authorList>
            <person name="Simakov O."/>
            <person name="Marletaz F."/>
            <person name="Cho S.J."/>
            <person name="Edsinger-Gonzales E."/>
            <person name="Havlak P."/>
            <person name="Hellsten U."/>
            <person name="Kuo D.H."/>
            <person name="Larsson T."/>
            <person name="Lv J."/>
            <person name="Arendt D."/>
            <person name="Savage R."/>
            <person name="Osoegawa K."/>
            <person name="de Jong P."/>
            <person name="Grimwood J."/>
            <person name="Chapman J.A."/>
            <person name="Shapiro H."/>
            <person name="Aerts A."/>
            <person name="Otillar R.P."/>
            <person name="Terry A.Y."/>
            <person name="Boore J.L."/>
            <person name="Grigoriev I.V."/>
            <person name="Lindberg D.R."/>
            <person name="Seaver E.C."/>
            <person name="Weisblat D.A."/>
            <person name="Putnam N.H."/>
            <person name="Rokhsar D.S."/>
        </authorList>
    </citation>
    <scope>NUCLEOTIDE SEQUENCE</scope>
    <source>
        <strain evidence="12 14">I ESC-2004</strain>
    </source>
</reference>
<dbReference type="Pfam" id="PF07701">
    <property type="entry name" value="HNOBA"/>
    <property type="match status" value="1"/>
</dbReference>
<dbReference type="PROSITE" id="PS50125">
    <property type="entry name" value="GUANYLATE_CYCLASE_2"/>
    <property type="match status" value="1"/>
</dbReference>
<keyword evidence="5" id="KW-0342">GTP-binding</keyword>
<dbReference type="GO" id="GO:0020037">
    <property type="term" value="F:heme binding"/>
    <property type="evidence" value="ECO:0007669"/>
    <property type="project" value="InterPro"/>
</dbReference>
<dbReference type="Gene3D" id="3.30.450.260">
    <property type="entry name" value="Haem NO binding associated domain"/>
    <property type="match status" value="1"/>
</dbReference>
<evidence type="ECO:0000313" key="12">
    <source>
        <dbReference type="EMBL" id="ELU08946.1"/>
    </source>
</evidence>
<evidence type="ECO:0000259" key="11">
    <source>
        <dbReference type="PROSITE" id="PS50125"/>
    </source>
</evidence>
<keyword evidence="3" id="KW-0963">Cytoplasm</keyword>
<dbReference type="InterPro" id="IPR038158">
    <property type="entry name" value="H-NOX_domain_sf"/>
</dbReference>
<evidence type="ECO:0000256" key="8">
    <source>
        <dbReference type="RuleBase" id="RU000405"/>
    </source>
</evidence>
<dbReference type="Proteomes" id="UP000014760">
    <property type="component" value="Unassembled WGS sequence"/>
</dbReference>
<name>R7UZS9_CAPTE</name>
<comment type="subcellular location">
    <subcellularLocation>
        <location evidence="1">Cytoplasm</location>
    </subcellularLocation>
</comment>
<evidence type="ECO:0000256" key="3">
    <source>
        <dbReference type="ARBA" id="ARBA00022490"/>
    </source>
</evidence>
<reference evidence="14" key="1">
    <citation type="submission" date="2012-12" db="EMBL/GenBank/DDBJ databases">
        <authorList>
            <person name="Hellsten U."/>
            <person name="Grimwood J."/>
            <person name="Chapman J.A."/>
            <person name="Shapiro H."/>
            <person name="Aerts A."/>
            <person name="Otillar R.P."/>
            <person name="Terry A.Y."/>
            <person name="Boore J.L."/>
            <person name="Simakov O."/>
            <person name="Marletaz F."/>
            <person name="Cho S.-J."/>
            <person name="Edsinger-Gonzales E."/>
            <person name="Havlak P."/>
            <person name="Kuo D.-H."/>
            <person name="Larsson T."/>
            <person name="Lv J."/>
            <person name="Arendt D."/>
            <person name="Savage R."/>
            <person name="Osoegawa K."/>
            <person name="de Jong P."/>
            <person name="Lindberg D.R."/>
            <person name="Seaver E.C."/>
            <person name="Weisblat D.A."/>
            <person name="Putnam N.H."/>
            <person name="Grigoriev I.V."/>
            <person name="Rokhsar D.S."/>
        </authorList>
    </citation>
    <scope>NUCLEOTIDE SEQUENCE</scope>
    <source>
        <strain evidence="14">I ESC-2004</strain>
    </source>
</reference>
<dbReference type="GO" id="GO:0008074">
    <property type="term" value="C:guanylate cyclase complex, soluble"/>
    <property type="evidence" value="ECO:0007669"/>
    <property type="project" value="TreeGrafter"/>
</dbReference>
<protein>
    <recommendedName>
        <fullName evidence="2">guanylate cyclase</fullName>
        <ecNumber evidence="2">4.6.1.2</ecNumber>
    </recommendedName>
</protein>
<dbReference type="EnsemblMetazoa" id="CapteT127209">
    <property type="protein sequence ID" value="CapteP127209"/>
    <property type="gene ID" value="CapteG127209"/>
</dbReference>
<dbReference type="FunFam" id="3.30.70.1230:FF:000030">
    <property type="entry name" value="Si:ch211-215j19.12"/>
    <property type="match status" value="1"/>
</dbReference>
<dbReference type="InterPro" id="IPR001054">
    <property type="entry name" value="A/G_cyclase"/>
</dbReference>
<dbReference type="SUPFAM" id="SSF55073">
    <property type="entry name" value="Nucleotide cyclase"/>
    <property type="match status" value="1"/>
</dbReference>
<proteinExistence type="inferred from homology"/>
<dbReference type="OMA" id="MGVKTMC"/>
<feature type="region of interest" description="Disordered" evidence="10">
    <location>
        <begin position="622"/>
        <end position="662"/>
    </location>
</feature>
<keyword evidence="4" id="KW-0547">Nucleotide-binding</keyword>
<dbReference type="FunFam" id="3.30.450.260:FF:000002">
    <property type="entry name" value="guanylate cyclase soluble subunit alpha-2"/>
    <property type="match status" value="1"/>
</dbReference>
<dbReference type="InterPro" id="IPR011645">
    <property type="entry name" value="HNOB_dom_associated"/>
</dbReference>
<sequence length="662" mass="74041">QYGFVHCAWADMVITNHGADMWQRILKDSGIELGGGNFLIHKMYSDEDTNKLMLTTSRLLSMDLATCMESYGGFFYKYCLESGYDRVLKVLGNNLLDFLCNLDALHDHFDSAYPGMRAPSFRCNPTESGGLLLHYYSERTGLYPMVIGIVKSVAKGLFDTDVIIEPLNKLKAEDVPLVCSGPKTKRCVTLSIREESPLGLSTRKRNLPLSVKTFCKAFPFHVMFNRSLEIIQAGLSLLRILQPRASDERKPHFCDIFSVVRPIMDFGFNAVLGHINTVFVVETRDTSTERKSLRLKGQMIFVPESDAILFLCSPRVSNVDDMKTRGLSLSDIPVHDSTRDLILVTQARKHERELVEKLEETSDNLKKLQTRLQDDKQRTDELLHSILPSNVADKLRLNQPVEAEKFDLVSILFSDIVGFTAMCGDEKVVPIDIVRMLNRLYTQFDMLSSLNSVYKVETIGDAYMVVGGLPTPSDRHADNVVSMAFGMILVSKTVLSPVNGDSIQIRIGVHSGPCVAGVVGQKMPRYCLFGNSVTIASKMESCSRPGKVNISEHAKRWRIANGRSCVFNILCYSHLTNPDCYCFEENTTQSDQVPWKSFFISQTTCSPRPLTMDLSLPVPRGMFRTPNPTPPGSLQTTPCASPKDIPSPAFTPGYTNHSQRKV</sequence>
<feature type="coiled-coil region" evidence="9">
    <location>
        <begin position="348"/>
        <end position="378"/>
    </location>
</feature>
<dbReference type="Gene3D" id="6.10.250.780">
    <property type="match status" value="1"/>
</dbReference>
<dbReference type="GO" id="GO:0004383">
    <property type="term" value="F:guanylate cyclase activity"/>
    <property type="evidence" value="ECO:0007669"/>
    <property type="project" value="UniProtKB-EC"/>
</dbReference>
<dbReference type="HOGENOM" id="CLU_011614_4_0_1"/>